<dbReference type="Pfam" id="PF03992">
    <property type="entry name" value="ABM"/>
    <property type="match status" value="1"/>
</dbReference>
<protein>
    <recommendedName>
        <fullName evidence="1">ABM domain-containing protein</fullName>
    </recommendedName>
</protein>
<accession>A0A484ICV3</accession>
<dbReference type="AlphaFoldDB" id="A0A484ICV3"/>
<sequence length="150" mass="17507">MFGLKHLVTSKVENNSGKHIYVLHNRITMSEYIRIRALFTIEKDNVEQYKELMKEMSNMVETHEPTTLVYEVYFNEDGTKCMVHETYVDSTAVLAHNFSTASKTILPRIFKISKLVSLDVYGNPNSELKKLLKRFNSQIFTLYTGFDRKN</sequence>
<dbReference type="KEGG" id="nfn:NFRAN_1178"/>
<dbReference type="Proteomes" id="UP000294299">
    <property type="component" value="Chromosome NFRAN"/>
</dbReference>
<dbReference type="Gene3D" id="3.30.70.100">
    <property type="match status" value="1"/>
</dbReference>
<dbReference type="EMBL" id="LR216287">
    <property type="protein sequence ID" value="VFJ13500.1"/>
    <property type="molecule type" value="Genomic_DNA"/>
</dbReference>
<feature type="domain" description="ABM" evidence="1">
    <location>
        <begin position="34"/>
        <end position="104"/>
    </location>
</feature>
<dbReference type="SUPFAM" id="SSF54909">
    <property type="entry name" value="Dimeric alpha+beta barrel"/>
    <property type="match status" value="1"/>
</dbReference>
<name>A0A484ICV3_9ARCH</name>
<evidence type="ECO:0000259" key="1">
    <source>
        <dbReference type="Pfam" id="PF03992"/>
    </source>
</evidence>
<keyword evidence="3" id="KW-1185">Reference proteome</keyword>
<dbReference type="InterPro" id="IPR011008">
    <property type="entry name" value="Dimeric_a/b-barrel"/>
</dbReference>
<dbReference type="InterPro" id="IPR007138">
    <property type="entry name" value="ABM_dom"/>
</dbReference>
<evidence type="ECO:0000313" key="3">
    <source>
        <dbReference type="Proteomes" id="UP000294299"/>
    </source>
</evidence>
<reference evidence="2 3" key="1">
    <citation type="submission" date="2019-02" db="EMBL/GenBank/DDBJ databases">
        <authorList>
            <person name="Lehtovirta-Morley E L."/>
        </authorList>
    </citation>
    <scope>NUCLEOTIDE SEQUENCE [LARGE SCALE GENOMIC DNA]</scope>
    <source>
        <strain evidence="2">NFRAN1</strain>
    </source>
</reference>
<proteinExistence type="predicted"/>
<organism evidence="2 3">
    <name type="scientific">Candidatus Nitrosocosmicus franklandianus</name>
    <dbReference type="NCBI Taxonomy" id="1798806"/>
    <lineage>
        <taxon>Archaea</taxon>
        <taxon>Nitrososphaerota</taxon>
        <taxon>Nitrososphaeria</taxon>
        <taxon>Nitrososphaerales</taxon>
        <taxon>Nitrososphaeraceae</taxon>
        <taxon>Candidatus Nitrosocosmicus</taxon>
    </lineage>
</organism>
<gene>
    <name evidence="2" type="ORF">NFRAN_1178</name>
</gene>
<evidence type="ECO:0000313" key="2">
    <source>
        <dbReference type="EMBL" id="VFJ13500.1"/>
    </source>
</evidence>